<dbReference type="PROSITE" id="PS50943">
    <property type="entry name" value="HTH_CROC1"/>
    <property type="match status" value="1"/>
</dbReference>
<reference evidence="3 4" key="1">
    <citation type="submission" date="2018-01" db="EMBL/GenBank/DDBJ databases">
        <authorList>
            <person name="Paulsen S."/>
            <person name="Gram L.K."/>
        </authorList>
    </citation>
    <scope>NUCLEOTIDE SEQUENCE [LARGE SCALE GENOMIC DNA]</scope>
    <source>
        <strain evidence="3 4">S2676</strain>
    </source>
</reference>
<dbReference type="PANTHER" id="PTHR46558">
    <property type="entry name" value="TRACRIPTIONAL REGULATORY PROTEIN-RELATED-RELATED"/>
    <property type="match status" value="1"/>
</dbReference>
<proteinExistence type="predicted"/>
<evidence type="ECO:0000256" key="1">
    <source>
        <dbReference type="ARBA" id="ARBA00023125"/>
    </source>
</evidence>
<dbReference type="SUPFAM" id="SSF47413">
    <property type="entry name" value="lambda repressor-like DNA-binding domains"/>
    <property type="match status" value="1"/>
</dbReference>
<dbReference type="Gene3D" id="1.10.260.40">
    <property type="entry name" value="lambda repressor-like DNA-binding domains"/>
    <property type="match status" value="1"/>
</dbReference>
<dbReference type="SMART" id="SM00530">
    <property type="entry name" value="HTH_XRE"/>
    <property type="match status" value="1"/>
</dbReference>
<sequence length="73" mass="8307">MAECAITNQIRTLRFMAGEMTQKELAERVGVTRQTIMAIEAAKYSPSLEVAFKIAQVFGKPLESVFQYQHREL</sequence>
<dbReference type="AlphaFoldDB" id="A0A5S3WPH5"/>
<feature type="domain" description="HTH cro/C1-type" evidence="2">
    <location>
        <begin position="20"/>
        <end position="65"/>
    </location>
</feature>
<dbReference type="InterPro" id="IPR010982">
    <property type="entry name" value="Lambda_DNA-bd_dom_sf"/>
</dbReference>
<protein>
    <submittedName>
        <fullName evidence="3">Transcriptional regulator</fullName>
    </submittedName>
</protein>
<accession>A0A5S3WPH5</accession>
<dbReference type="EMBL" id="PNCI01000015">
    <property type="protein sequence ID" value="TMP30096.1"/>
    <property type="molecule type" value="Genomic_DNA"/>
</dbReference>
<keyword evidence="1" id="KW-0238">DNA-binding</keyword>
<dbReference type="CDD" id="cd00093">
    <property type="entry name" value="HTH_XRE"/>
    <property type="match status" value="1"/>
</dbReference>
<gene>
    <name evidence="3" type="ORF">CWB99_07105</name>
</gene>
<dbReference type="Proteomes" id="UP000310249">
    <property type="component" value="Unassembled WGS sequence"/>
</dbReference>
<evidence type="ECO:0000259" key="2">
    <source>
        <dbReference type="PROSITE" id="PS50943"/>
    </source>
</evidence>
<dbReference type="GO" id="GO:0003677">
    <property type="term" value="F:DNA binding"/>
    <property type="evidence" value="ECO:0007669"/>
    <property type="project" value="UniProtKB-KW"/>
</dbReference>
<dbReference type="InterPro" id="IPR001387">
    <property type="entry name" value="Cro/C1-type_HTH"/>
</dbReference>
<dbReference type="RefSeq" id="WP_138550170.1">
    <property type="nucleotide sequence ID" value="NZ_PNCH01000010.1"/>
</dbReference>
<name>A0A5S3WPH5_9GAMM</name>
<dbReference type="PANTHER" id="PTHR46558:SF4">
    <property type="entry name" value="DNA-BIDING PHAGE PROTEIN"/>
    <property type="match status" value="1"/>
</dbReference>
<evidence type="ECO:0000313" key="3">
    <source>
        <dbReference type="EMBL" id="TMP30096.1"/>
    </source>
</evidence>
<comment type="caution">
    <text evidence="3">The sequence shown here is derived from an EMBL/GenBank/DDBJ whole genome shotgun (WGS) entry which is preliminary data.</text>
</comment>
<dbReference type="OrthoDB" id="3034420at2"/>
<organism evidence="3 4">
    <name type="scientific">Pseudoalteromonas rubra</name>
    <dbReference type="NCBI Taxonomy" id="43658"/>
    <lineage>
        <taxon>Bacteria</taxon>
        <taxon>Pseudomonadati</taxon>
        <taxon>Pseudomonadota</taxon>
        <taxon>Gammaproteobacteria</taxon>
        <taxon>Alteromonadales</taxon>
        <taxon>Pseudoalteromonadaceae</taxon>
        <taxon>Pseudoalteromonas</taxon>
    </lineage>
</organism>
<evidence type="ECO:0000313" key="4">
    <source>
        <dbReference type="Proteomes" id="UP000310249"/>
    </source>
</evidence>
<reference evidence="4" key="2">
    <citation type="submission" date="2019-06" db="EMBL/GenBank/DDBJ databases">
        <title>Co-occurence of chitin degradation, pigmentation and bioactivity in marine Pseudoalteromonas.</title>
        <authorList>
            <person name="Sonnenschein E.C."/>
            <person name="Bech P.K."/>
        </authorList>
    </citation>
    <scope>NUCLEOTIDE SEQUENCE [LARGE SCALE GENOMIC DNA]</scope>
    <source>
        <strain evidence="4">S2676</strain>
    </source>
</reference>
<dbReference type="Pfam" id="PF01381">
    <property type="entry name" value="HTH_3"/>
    <property type="match status" value="1"/>
</dbReference>